<reference evidence="3 4" key="1">
    <citation type="journal article" date="2018" name="Mol. Biol. Evol.">
        <title>Analysis of the draft genome of the red seaweed Gracilariopsis chorda provides insights into genome size evolution in Rhodophyta.</title>
        <authorList>
            <person name="Lee J."/>
            <person name="Yang E.C."/>
            <person name="Graf L."/>
            <person name="Yang J.H."/>
            <person name="Qiu H."/>
            <person name="Zel Zion U."/>
            <person name="Chan C.X."/>
            <person name="Stephens T.G."/>
            <person name="Weber A.P.M."/>
            <person name="Boo G.H."/>
            <person name="Boo S.M."/>
            <person name="Kim K.M."/>
            <person name="Shin Y."/>
            <person name="Jung M."/>
            <person name="Lee S.J."/>
            <person name="Yim H.S."/>
            <person name="Lee J.H."/>
            <person name="Bhattacharya D."/>
            <person name="Yoon H.S."/>
        </authorList>
    </citation>
    <scope>NUCLEOTIDE SEQUENCE [LARGE SCALE GENOMIC DNA]</scope>
    <source>
        <strain evidence="3 4">SKKU-2015</strain>
        <tissue evidence="3">Whole body</tissue>
    </source>
</reference>
<sequence length="316" mass="36028">MGASSSPSKHHWALHANRRRQILEQYPNISLLFGVDVRTQFYAYACIALQCLFAYFARASALRAVLLAITLGPYVDAAILCFLHEATHMLVFRRVAFNRLLAVFTNLPLLLPVSEVLRQHHARHHRGLGDASHDVDVPAHWEIALVGNRPVAKALWLMFNMCILPVRSVCRLPVKLDFFLVLNVVSCILFGAALFLYSRTSFLFMLLSTLNSQGLHPANTRQVQRHVYDGSDNMRTSDDMPTTYSYYGWLNCIMLNVGYHVEHHDFPRVPWTRLPELRRIAGEKWYPSESAHHSRGLAQLINFVLNPNISLADFAH</sequence>
<dbReference type="InterPro" id="IPR013866">
    <property type="entry name" value="Sphingolipid_d4-desaturase_N"/>
</dbReference>
<dbReference type="Proteomes" id="UP000247409">
    <property type="component" value="Unassembled WGS sequence"/>
</dbReference>
<accession>A0A2V3IVT8</accession>
<dbReference type="GO" id="GO:0016020">
    <property type="term" value="C:membrane"/>
    <property type="evidence" value="ECO:0007669"/>
    <property type="project" value="GOC"/>
</dbReference>
<feature type="transmembrane region" description="Helical" evidence="1">
    <location>
        <begin position="95"/>
        <end position="113"/>
    </location>
</feature>
<evidence type="ECO:0000313" key="4">
    <source>
        <dbReference type="Proteomes" id="UP000247409"/>
    </source>
</evidence>
<dbReference type="STRING" id="448386.A0A2V3IVT8"/>
<dbReference type="SMART" id="SM01269">
    <property type="entry name" value="Lipid_DES"/>
    <property type="match status" value="1"/>
</dbReference>
<dbReference type="Pfam" id="PF08557">
    <property type="entry name" value="Lipid_DES"/>
    <property type="match status" value="1"/>
</dbReference>
<keyword evidence="1" id="KW-0472">Membrane</keyword>
<evidence type="ECO:0000256" key="1">
    <source>
        <dbReference type="SAM" id="Phobius"/>
    </source>
</evidence>
<feature type="transmembrane region" description="Helical" evidence="1">
    <location>
        <begin position="178"/>
        <end position="197"/>
    </location>
</feature>
<protein>
    <submittedName>
        <fullName evidence="3">Sphingolipid delta(4)-desaturase</fullName>
    </submittedName>
</protein>
<gene>
    <name evidence="3" type="ORF">BWQ96_05016</name>
</gene>
<comment type="caution">
    <text evidence="3">The sequence shown here is derived from an EMBL/GenBank/DDBJ whole genome shotgun (WGS) entry which is preliminary data.</text>
</comment>
<dbReference type="EMBL" id="NBIV01000066">
    <property type="protein sequence ID" value="PXF45250.1"/>
    <property type="molecule type" value="Genomic_DNA"/>
</dbReference>
<dbReference type="PANTHER" id="PTHR12879">
    <property type="entry name" value="SPHINGOLIPID DELTA 4 DESATURASE/C-4 HYDROXYLASE PROTEIN DES2"/>
    <property type="match status" value="1"/>
</dbReference>
<name>A0A2V3IVT8_9FLOR</name>
<dbReference type="GO" id="GO:0042284">
    <property type="term" value="F:sphingolipid delta-4 desaturase activity"/>
    <property type="evidence" value="ECO:0007669"/>
    <property type="project" value="TreeGrafter"/>
</dbReference>
<dbReference type="AlphaFoldDB" id="A0A2V3IVT8"/>
<dbReference type="GO" id="GO:0046513">
    <property type="term" value="P:ceramide biosynthetic process"/>
    <property type="evidence" value="ECO:0007669"/>
    <property type="project" value="TreeGrafter"/>
</dbReference>
<dbReference type="OrthoDB" id="200948at2759"/>
<dbReference type="PANTHER" id="PTHR12879:SF8">
    <property type="entry name" value="SPHINGOLIPID DELTA(4)-DESATURASE DES1"/>
    <property type="match status" value="1"/>
</dbReference>
<evidence type="ECO:0000259" key="2">
    <source>
        <dbReference type="SMART" id="SM01269"/>
    </source>
</evidence>
<feature type="domain" description="Sphingolipid delta4-desaturase N-terminal" evidence="2">
    <location>
        <begin position="5"/>
        <end position="39"/>
    </location>
</feature>
<evidence type="ECO:0000313" key="3">
    <source>
        <dbReference type="EMBL" id="PXF45250.1"/>
    </source>
</evidence>
<feature type="transmembrane region" description="Helical" evidence="1">
    <location>
        <begin position="41"/>
        <end position="58"/>
    </location>
</feature>
<feature type="transmembrane region" description="Helical" evidence="1">
    <location>
        <begin position="64"/>
        <end position="83"/>
    </location>
</feature>
<keyword evidence="1" id="KW-1133">Transmembrane helix</keyword>
<organism evidence="3 4">
    <name type="scientific">Gracilariopsis chorda</name>
    <dbReference type="NCBI Taxonomy" id="448386"/>
    <lineage>
        <taxon>Eukaryota</taxon>
        <taxon>Rhodophyta</taxon>
        <taxon>Florideophyceae</taxon>
        <taxon>Rhodymeniophycidae</taxon>
        <taxon>Gracilariales</taxon>
        <taxon>Gracilariaceae</taxon>
        <taxon>Gracilariopsis</taxon>
    </lineage>
</organism>
<dbReference type="InterPro" id="IPR005804">
    <property type="entry name" value="FA_desaturase_dom"/>
</dbReference>
<proteinExistence type="predicted"/>
<keyword evidence="4" id="KW-1185">Reference proteome</keyword>
<dbReference type="Pfam" id="PF00487">
    <property type="entry name" value="FA_desaturase"/>
    <property type="match status" value="1"/>
</dbReference>
<keyword evidence="1" id="KW-0812">Transmembrane</keyword>